<dbReference type="InParanoid" id="A0A2H3DLV7"/>
<dbReference type="AlphaFoldDB" id="A0A2H3DLV7"/>
<evidence type="ECO:0000313" key="1">
    <source>
        <dbReference type="EMBL" id="PBK88446.1"/>
    </source>
</evidence>
<evidence type="ECO:0000313" key="2">
    <source>
        <dbReference type="Proteomes" id="UP000217790"/>
    </source>
</evidence>
<sequence>HRWLKKINKQLELNCLMTYKRFGKKALPKEIILKTWQGSINNEKNLLTD</sequence>
<feature type="non-terminal residue" evidence="1">
    <location>
        <position position="1"/>
    </location>
</feature>
<dbReference type="OrthoDB" id="3031569at2759"/>
<name>A0A2H3DLV7_ARMGA</name>
<keyword evidence="2" id="KW-1185">Reference proteome</keyword>
<organism evidence="1 2">
    <name type="scientific">Armillaria gallica</name>
    <name type="common">Bulbous honey fungus</name>
    <name type="synonym">Armillaria bulbosa</name>
    <dbReference type="NCBI Taxonomy" id="47427"/>
    <lineage>
        <taxon>Eukaryota</taxon>
        <taxon>Fungi</taxon>
        <taxon>Dikarya</taxon>
        <taxon>Basidiomycota</taxon>
        <taxon>Agaricomycotina</taxon>
        <taxon>Agaricomycetes</taxon>
        <taxon>Agaricomycetidae</taxon>
        <taxon>Agaricales</taxon>
        <taxon>Marasmiineae</taxon>
        <taxon>Physalacriaceae</taxon>
        <taxon>Armillaria</taxon>
    </lineage>
</organism>
<proteinExistence type="predicted"/>
<gene>
    <name evidence="1" type="ORF">ARMGADRAFT_937521</name>
</gene>
<accession>A0A2H3DLV7</accession>
<protein>
    <submittedName>
        <fullName evidence="1">Uncharacterized protein</fullName>
    </submittedName>
</protein>
<dbReference type="EMBL" id="KZ293673">
    <property type="protein sequence ID" value="PBK88446.1"/>
    <property type="molecule type" value="Genomic_DNA"/>
</dbReference>
<reference evidence="2" key="1">
    <citation type="journal article" date="2017" name="Nat. Ecol. Evol.">
        <title>Genome expansion and lineage-specific genetic innovations in the forest pathogenic fungi Armillaria.</title>
        <authorList>
            <person name="Sipos G."/>
            <person name="Prasanna A.N."/>
            <person name="Walter M.C."/>
            <person name="O'Connor E."/>
            <person name="Balint B."/>
            <person name="Krizsan K."/>
            <person name="Kiss B."/>
            <person name="Hess J."/>
            <person name="Varga T."/>
            <person name="Slot J."/>
            <person name="Riley R."/>
            <person name="Boka B."/>
            <person name="Rigling D."/>
            <person name="Barry K."/>
            <person name="Lee J."/>
            <person name="Mihaltcheva S."/>
            <person name="LaButti K."/>
            <person name="Lipzen A."/>
            <person name="Waldron R."/>
            <person name="Moloney N.M."/>
            <person name="Sperisen C."/>
            <person name="Kredics L."/>
            <person name="Vagvoelgyi C."/>
            <person name="Patrignani A."/>
            <person name="Fitzpatrick D."/>
            <person name="Nagy I."/>
            <person name="Doyle S."/>
            <person name="Anderson J.B."/>
            <person name="Grigoriev I.V."/>
            <person name="Gueldener U."/>
            <person name="Muensterkoetter M."/>
            <person name="Nagy L.G."/>
        </authorList>
    </citation>
    <scope>NUCLEOTIDE SEQUENCE [LARGE SCALE GENOMIC DNA]</scope>
    <source>
        <strain evidence="2">Ar21-2</strain>
    </source>
</reference>
<dbReference type="Proteomes" id="UP000217790">
    <property type="component" value="Unassembled WGS sequence"/>
</dbReference>